<dbReference type="OrthoDB" id="5427977at2759"/>
<dbReference type="InterPro" id="IPR046520">
    <property type="entry name" value="DUF6697"/>
</dbReference>
<dbReference type="AlphaFoldDB" id="A0A4Z1IUP9"/>
<dbReference type="Proteomes" id="UP000297452">
    <property type="component" value="Unassembled WGS sequence"/>
</dbReference>
<evidence type="ECO:0000313" key="4">
    <source>
        <dbReference type="Proteomes" id="UP000297452"/>
    </source>
</evidence>
<comment type="caution">
    <text evidence="3">The sequence shown here is derived from an EMBL/GenBank/DDBJ whole genome shotgun (WGS) entry which is preliminary data.</text>
</comment>
<keyword evidence="4" id="KW-1185">Reference proteome</keyword>
<evidence type="ECO:0000259" key="2">
    <source>
        <dbReference type="Pfam" id="PF20411"/>
    </source>
</evidence>
<proteinExistence type="predicted"/>
<evidence type="ECO:0000256" key="1">
    <source>
        <dbReference type="SAM" id="MobiDB-lite"/>
    </source>
</evidence>
<protein>
    <recommendedName>
        <fullName evidence="2">DUF6697 domain-containing protein</fullName>
    </recommendedName>
</protein>
<feature type="region of interest" description="Disordered" evidence="1">
    <location>
        <begin position="29"/>
        <end position="48"/>
    </location>
</feature>
<sequence length="393" mass="43943">MSEITSNGTKKRKLITKSCERDAAIIDLPNETLPPKVPGRSSTSVAQAAQPIENARSAVIDLTDGDDNTIIPVKLEHGLDTNVDLYNATPLRESVEDDRSSTLSAGEEFGSSSLPRQSTESTVEFLESVYTKESRISVIAQWGMAMPAVVRRFPSIDFQLPPQPNTAFSYRFLKNCLGGSSIANGWFESKVIGRALQVHLYALLNREFDPLVPRVPGTHGTQITPELHFSTIKRFPLFIRDSDHSGFRYHGTCKVMRSDFFGHNEMLEVPEHVKKYWASRLGNLPTCGLKSGPTVGTLKEMCPKVPTGLWDASKKEMTSYTNERGNFEEGLEVLRRSITGEEAQILSKDEILVAFERNDLDDNPGVSMYYEYLECVGYDVDLYQTLLTKMNEL</sequence>
<organism evidence="3 4">
    <name type="scientific">Botryotinia narcissicola</name>
    <dbReference type="NCBI Taxonomy" id="278944"/>
    <lineage>
        <taxon>Eukaryota</taxon>
        <taxon>Fungi</taxon>
        <taxon>Dikarya</taxon>
        <taxon>Ascomycota</taxon>
        <taxon>Pezizomycotina</taxon>
        <taxon>Leotiomycetes</taxon>
        <taxon>Helotiales</taxon>
        <taxon>Sclerotiniaceae</taxon>
        <taxon>Botryotinia</taxon>
    </lineage>
</organism>
<reference evidence="3 4" key="1">
    <citation type="submission" date="2017-12" db="EMBL/GenBank/DDBJ databases">
        <title>Comparative genomics of Botrytis spp.</title>
        <authorList>
            <person name="Valero-Jimenez C.A."/>
            <person name="Tapia P."/>
            <person name="Veloso J."/>
            <person name="Silva-Moreno E."/>
            <person name="Staats M."/>
            <person name="Valdes J.H."/>
            <person name="Van Kan J.A.L."/>
        </authorList>
    </citation>
    <scope>NUCLEOTIDE SEQUENCE [LARGE SCALE GENOMIC DNA]</scope>
    <source>
        <strain evidence="3 4">MUCL2120</strain>
    </source>
</reference>
<feature type="region of interest" description="Disordered" evidence="1">
    <location>
        <begin position="94"/>
        <end position="116"/>
    </location>
</feature>
<name>A0A4Z1IUP9_9HELO</name>
<accession>A0A4Z1IUP9</accession>
<evidence type="ECO:0000313" key="3">
    <source>
        <dbReference type="EMBL" id="TGO60523.1"/>
    </source>
</evidence>
<dbReference type="EMBL" id="PQXJ01000144">
    <property type="protein sequence ID" value="TGO60523.1"/>
    <property type="molecule type" value="Genomic_DNA"/>
</dbReference>
<gene>
    <name evidence="3" type="ORF">BOTNAR_0144g00160</name>
</gene>
<feature type="domain" description="DUF6697" evidence="2">
    <location>
        <begin position="168"/>
        <end position="388"/>
    </location>
</feature>
<dbReference type="Pfam" id="PF20411">
    <property type="entry name" value="DUF6697"/>
    <property type="match status" value="1"/>
</dbReference>